<dbReference type="EMBL" id="ARYC01004224">
    <property type="protein sequence ID" value="KEJ82792.1"/>
    <property type="molecule type" value="Genomic_DNA"/>
</dbReference>
<dbReference type="Proteomes" id="UP000053232">
    <property type="component" value="Unassembled WGS sequence"/>
</dbReference>
<feature type="region of interest" description="Disordered" evidence="1">
    <location>
        <begin position="300"/>
        <end position="320"/>
    </location>
</feature>
<gene>
    <name evidence="2" type="ORF">OXYTRIMIC_717</name>
</gene>
<keyword evidence="3" id="KW-1185">Reference proteome</keyword>
<comment type="caution">
    <text evidence="2">The sequence shown here is derived from an EMBL/GenBank/DDBJ whole genome shotgun (WGS) entry which is preliminary data.</text>
</comment>
<sequence>MESFEQEVSAQEILQDFQEWQTLFKEQHENLQQRFQEGYLNKKLLFNLILSYENQYFKNQQFAHVFKFKKELMDKRNPEGLLYDYEETNKNVMRTILTKEKYIPKDSHEQLMNYMQSNQLSFVLSRIKREGYQSFIQRIKSKFPDHSAEWINIAVKQMLVTITARNIMVYSTLKGSTQIDIASRNEVQFLANLFIVPENFIFSAVKLFQSFQITDQVIRDKLTTQIDSIKEQAQVKERNVYQSSQQKNISKRKPKNASCLDTIAEMDESDEESQQPDQSQQNSEISIAQSVLNELVNEINEDEEEKDREQEESKEMSLTTSVLEQALSETNTFHDQVNQSNIDQDSKEYEAQTMRKIEEEIAKMNLQ</sequence>
<protein>
    <submittedName>
        <fullName evidence="2">Uncharacterized protein</fullName>
    </submittedName>
</protein>
<accession>A0A073IBK4</accession>
<organism evidence="2 3">
    <name type="scientific">Oxytricha trifallax</name>
    <dbReference type="NCBI Taxonomy" id="1172189"/>
    <lineage>
        <taxon>Eukaryota</taxon>
        <taxon>Sar</taxon>
        <taxon>Alveolata</taxon>
        <taxon>Ciliophora</taxon>
        <taxon>Intramacronucleata</taxon>
        <taxon>Spirotrichea</taxon>
        <taxon>Stichotrichia</taxon>
        <taxon>Sporadotrichida</taxon>
        <taxon>Oxytrichidae</taxon>
        <taxon>Oxytrichinae</taxon>
        <taxon>Oxytricha</taxon>
    </lineage>
</organism>
<name>A0A073IBK4_9SPIT</name>
<evidence type="ECO:0000313" key="2">
    <source>
        <dbReference type="EMBL" id="KEJ82792.1"/>
    </source>
</evidence>
<evidence type="ECO:0000256" key="1">
    <source>
        <dbReference type="SAM" id="MobiDB-lite"/>
    </source>
</evidence>
<proteinExistence type="predicted"/>
<reference evidence="3" key="1">
    <citation type="journal article" date="2014" name="Cell">
        <title>The Architecture of a Scrambled Genome Reveals Massive Levels of Genomic Rearrangement during Development.</title>
        <authorList>
            <person name="Chen X."/>
            <person name="Bracht J.R."/>
            <person name="Goldman A.D."/>
            <person name="Dolzhenko E."/>
            <person name="Clay D.M."/>
            <person name="Swart E.C."/>
            <person name="Perlman D.H."/>
            <person name="Doak T.G."/>
            <person name="Stuart A."/>
            <person name="Amemiya C.T."/>
            <person name="Sebra R.P."/>
            <person name="Landweber L.F."/>
        </authorList>
    </citation>
    <scope>NUCLEOTIDE SEQUENCE [LARGE SCALE GENOMIC DNA]</scope>
    <source>
        <strain evidence="3">JRB310</strain>
    </source>
</reference>
<evidence type="ECO:0000313" key="3">
    <source>
        <dbReference type="Proteomes" id="UP000053232"/>
    </source>
</evidence>
<dbReference type="AlphaFoldDB" id="A0A073IBK4"/>